<name>A0A2N5IZC4_9BIFI</name>
<dbReference type="AlphaFoldDB" id="A0A2N5IZC4"/>
<gene>
    <name evidence="1" type="ORF">Uis4E_1699</name>
</gene>
<protein>
    <recommendedName>
        <fullName evidence="3">MarR family transcriptional regulator</fullName>
    </recommendedName>
</protein>
<evidence type="ECO:0000313" key="2">
    <source>
        <dbReference type="Proteomes" id="UP000235034"/>
    </source>
</evidence>
<evidence type="ECO:0000313" key="1">
    <source>
        <dbReference type="EMBL" id="PLS27303.1"/>
    </source>
</evidence>
<organism evidence="1 2">
    <name type="scientific">Bifidobacterium parmae</name>
    <dbReference type="NCBI Taxonomy" id="361854"/>
    <lineage>
        <taxon>Bacteria</taxon>
        <taxon>Bacillati</taxon>
        <taxon>Actinomycetota</taxon>
        <taxon>Actinomycetes</taxon>
        <taxon>Bifidobacteriales</taxon>
        <taxon>Bifidobacteriaceae</taxon>
        <taxon>Bifidobacterium</taxon>
    </lineage>
</organism>
<dbReference type="Proteomes" id="UP000235034">
    <property type="component" value="Unassembled WGS sequence"/>
</dbReference>
<comment type="caution">
    <text evidence="1">The sequence shown here is derived from an EMBL/GenBank/DDBJ whole genome shotgun (WGS) entry which is preliminary data.</text>
</comment>
<keyword evidence="2" id="KW-1185">Reference proteome</keyword>
<dbReference type="Pfam" id="PF20288">
    <property type="entry name" value="MC2"/>
    <property type="match status" value="1"/>
</dbReference>
<dbReference type="InterPro" id="IPR046904">
    <property type="entry name" value="ABC-3C_MC2"/>
</dbReference>
<dbReference type="OrthoDB" id="3242833at2"/>
<reference evidence="1 2" key="1">
    <citation type="submission" date="2017-07" db="EMBL/GenBank/DDBJ databases">
        <title>Bifidobacterium novel species.</title>
        <authorList>
            <person name="Lugli G.A."/>
            <person name="Milani C."/>
            <person name="Duranti S."/>
            <person name="Mangifesta M."/>
        </authorList>
    </citation>
    <scope>NUCLEOTIDE SEQUENCE [LARGE SCALE GENOMIC DNA]</scope>
    <source>
        <strain evidence="1 2">77</strain>
    </source>
</reference>
<accession>A0A2N5IZC4</accession>
<dbReference type="EMBL" id="NMWT01000025">
    <property type="protein sequence ID" value="PLS27303.1"/>
    <property type="molecule type" value="Genomic_DNA"/>
</dbReference>
<evidence type="ECO:0008006" key="3">
    <source>
        <dbReference type="Google" id="ProtNLM"/>
    </source>
</evidence>
<sequence length="72" mass="7752">MRGLVSYVPQDGGLYALTGDGRRVANAMTNVYAKRFAVMAKKVVSRFGVATDDQLIAVITNRMVASVAKESD</sequence>
<proteinExistence type="predicted"/>